<reference evidence="1" key="2">
    <citation type="journal article" date="2015" name="Fish Shellfish Immunol.">
        <title>Early steps in the European eel (Anguilla anguilla)-Vibrio vulnificus interaction in the gills: Role of the RtxA13 toxin.</title>
        <authorList>
            <person name="Callol A."/>
            <person name="Pajuelo D."/>
            <person name="Ebbesson L."/>
            <person name="Teles M."/>
            <person name="MacKenzie S."/>
            <person name="Amaro C."/>
        </authorList>
    </citation>
    <scope>NUCLEOTIDE SEQUENCE</scope>
</reference>
<sequence>MCLCLDVLVCTICVRDYICVLCVCV</sequence>
<proteinExistence type="predicted"/>
<reference evidence="1" key="1">
    <citation type="submission" date="2014-11" db="EMBL/GenBank/DDBJ databases">
        <authorList>
            <person name="Amaro Gonzalez C."/>
        </authorList>
    </citation>
    <scope>NUCLEOTIDE SEQUENCE</scope>
</reference>
<protein>
    <submittedName>
        <fullName evidence="1">Uncharacterized protein</fullName>
    </submittedName>
</protein>
<organism evidence="1">
    <name type="scientific">Anguilla anguilla</name>
    <name type="common">European freshwater eel</name>
    <name type="synonym">Muraena anguilla</name>
    <dbReference type="NCBI Taxonomy" id="7936"/>
    <lineage>
        <taxon>Eukaryota</taxon>
        <taxon>Metazoa</taxon>
        <taxon>Chordata</taxon>
        <taxon>Craniata</taxon>
        <taxon>Vertebrata</taxon>
        <taxon>Euteleostomi</taxon>
        <taxon>Actinopterygii</taxon>
        <taxon>Neopterygii</taxon>
        <taxon>Teleostei</taxon>
        <taxon>Anguilliformes</taxon>
        <taxon>Anguillidae</taxon>
        <taxon>Anguilla</taxon>
    </lineage>
</organism>
<dbReference type="AlphaFoldDB" id="A0A0E9SWX1"/>
<name>A0A0E9SWX1_ANGAN</name>
<accession>A0A0E9SWX1</accession>
<evidence type="ECO:0000313" key="1">
    <source>
        <dbReference type="EMBL" id="JAH45737.1"/>
    </source>
</evidence>
<dbReference type="EMBL" id="GBXM01062840">
    <property type="protein sequence ID" value="JAH45737.1"/>
    <property type="molecule type" value="Transcribed_RNA"/>
</dbReference>